<dbReference type="RefSeq" id="WP_229660706.1">
    <property type="nucleotide sequence ID" value="NZ_BMKQ01000001.1"/>
</dbReference>
<dbReference type="PRINTS" id="PR00368">
    <property type="entry name" value="FADPNR"/>
</dbReference>
<dbReference type="GO" id="GO:0004791">
    <property type="term" value="F:thioredoxin-disulfide reductase (NADPH) activity"/>
    <property type="evidence" value="ECO:0007669"/>
    <property type="project" value="UniProtKB-EC"/>
</dbReference>
<proteinExistence type="predicted"/>
<keyword evidence="1" id="KW-0285">Flavoprotein</keyword>
<comment type="caution">
    <text evidence="5">The sequence shown here is derived from an EMBL/GenBank/DDBJ whole genome shotgun (WGS) entry which is preliminary data.</text>
</comment>
<dbReference type="SUPFAM" id="SSF51905">
    <property type="entry name" value="FAD/NAD(P)-binding domain"/>
    <property type="match status" value="1"/>
</dbReference>
<comment type="catalytic activity">
    <reaction evidence="3">
        <text>[thioredoxin]-dithiol + NADP(+) = [thioredoxin]-disulfide + NADPH + H(+)</text>
        <dbReference type="Rhea" id="RHEA:20345"/>
        <dbReference type="Rhea" id="RHEA-COMP:10698"/>
        <dbReference type="Rhea" id="RHEA-COMP:10700"/>
        <dbReference type="ChEBI" id="CHEBI:15378"/>
        <dbReference type="ChEBI" id="CHEBI:29950"/>
        <dbReference type="ChEBI" id="CHEBI:50058"/>
        <dbReference type="ChEBI" id="CHEBI:57783"/>
        <dbReference type="ChEBI" id="CHEBI:58349"/>
        <dbReference type="EC" id="1.8.1.9"/>
    </reaction>
</comment>
<sequence length="564" mass="59965">MPDPVIALCAPYHHDVLETQFARYAAEYDVRCHRSAAAMTADLQEVRAAGGRVALLVTESVLPDEPFYEAVRDWRAVVPTARRVVAAHWDHFLRQSDELRPGLALGKYDAYLLLPRGARDEEFHTAITELLSDWGATVADPEVVTAKIVTDGDDPLAVGIKDFFDRMGLPARTYPPGSEVGRHVLARLTEESGERPALPVVATAQGDVAAVTSVREVARRVHGSSPSHAVIDRPGETVDVAVVGTGPAGLAAAVYASSEGLSTVAFEAEAVGGQAGTSSMIRNYLGFPRGISGMRLAQRSRNQAMRFGTRFLTGWSVEGLVPGHDGAPHRIRTEDGEVAARAVVVATGVAYRRLGIDSVEDRVGLGVHYGAAVSAARETEGRDVYVVGGGNSAGQAAVHLSRFARSVTILVRRRSLSETMSDYLVRELAYNDRVAVRPCAEVVEAGGQPTLEWIAVEDVETGAVTRHEAAGLFLLLGAAPHCDWIPPEVCRDARGFVLTGRDVPAALWRDGMPPAGLESVVPGVFAAGDVRAGSMKRVAAAAGEGASVVPLVHNHLATLARART</sequence>
<dbReference type="InterPro" id="IPR050097">
    <property type="entry name" value="Ferredoxin-NADP_redctase_2"/>
</dbReference>
<reference evidence="5" key="1">
    <citation type="journal article" date="2014" name="Int. J. Syst. Evol. Microbiol.">
        <title>Complete genome sequence of Corynebacterium casei LMG S-19264T (=DSM 44701T), isolated from a smear-ripened cheese.</title>
        <authorList>
            <consortium name="US DOE Joint Genome Institute (JGI-PGF)"/>
            <person name="Walter F."/>
            <person name="Albersmeier A."/>
            <person name="Kalinowski J."/>
            <person name="Ruckert C."/>
        </authorList>
    </citation>
    <scope>NUCLEOTIDE SEQUENCE</scope>
    <source>
        <strain evidence="5">CGMCC 1.16067</strain>
    </source>
</reference>
<gene>
    <name evidence="5" type="ORF">GCM10011519_15850</name>
</gene>
<name>A0A917BGS1_9ACTN</name>
<evidence type="ECO:0000313" key="5">
    <source>
        <dbReference type="EMBL" id="GGF42803.1"/>
    </source>
</evidence>
<accession>A0A917BGS1</accession>
<keyword evidence="6" id="KW-1185">Reference proteome</keyword>
<organism evidence="5 6">
    <name type="scientific">Marmoricola endophyticus</name>
    <dbReference type="NCBI Taxonomy" id="2040280"/>
    <lineage>
        <taxon>Bacteria</taxon>
        <taxon>Bacillati</taxon>
        <taxon>Actinomycetota</taxon>
        <taxon>Actinomycetes</taxon>
        <taxon>Propionibacteriales</taxon>
        <taxon>Nocardioidaceae</taxon>
        <taxon>Marmoricola</taxon>
    </lineage>
</organism>
<evidence type="ECO:0000259" key="4">
    <source>
        <dbReference type="Pfam" id="PF07992"/>
    </source>
</evidence>
<evidence type="ECO:0000256" key="1">
    <source>
        <dbReference type="ARBA" id="ARBA00022630"/>
    </source>
</evidence>
<evidence type="ECO:0000313" key="6">
    <source>
        <dbReference type="Proteomes" id="UP000649179"/>
    </source>
</evidence>
<dbReference type="Gene3D" id="3.50.50.60">
    <property type="entry name" value="FAD/NAD(P)-binding domain"/>
    <property type="match status" value="2"/>
</dbReference>
<evidence type="ECO:0000256" key="2">
    <source>
        <dbReference type="ARBA" id="ARBA00023002"/>
    </source>
</evidence>
<dbReference type="InterPro" id="IPR036188">
    <property type="entry name" value="FAD/NAD-bd_sf"/>
</dbReference>
<evidence type="ECO:0000256" key="3">
    <source>
        <dbReference type="ARBA" id="ARBA00048132"/>
    </source>
</evidence>
<dbReference type="Pfam" id="PF07992">
    <property type="entry name" value="Pyr_redox_2"/>
    <property type="match status" value="1"/>
</dbReference>
<dbReference type="PANTHER" id="PTHR48105">
    <property type="entry name" value="THIOREDOXIN REDUCTASE 1-RELATED-RELATED"/>
    <property type="match status" value="1"/>
</dbReference>
<dbReference type="EMBL" id="BMKQ01000001">
    <property type="protein sequence ID" value="GGF42803.1"/>
    <property type="molecule type" value="Genomic_DNA"/>
</dbReference>
<dbReference type="InterPro" id="IPR023753">
    <property type="entry name" value="FAD/NAD-binding_dom"/>
</dbReference>
<dbReference type="AlphaFoldDB" id="A0A917BGS1"/>
<dbReference type="PRINTS" id="PR00469">
    <property type="entry name" value="PNDRDTASEII"/>
</dbReference>
<protein>
    <submittedName>
        <fullName evidence="5">Fused response regulator/thioredoxin-disulfide reductase</fullName>
    </submittedName>
</protein>
<feature type="domain" description="FAD/NAD(P)-binding" evidence="4">
    <location>
        <begin position="239"/>
        <end position="545"/>
    </location>
</feature>
<keyword evidence="2" id="KW-0560">Oxidoreductase</keyword>
<dbReference type="Proteomes" id="UP000649179">
    <property type="component" value="Unassembled WGS sequence"/>
</dbReference>
<reference evidence="5" key="2">
    <citation type="submission" date="2020-09" db="EMBL/GenBank/DDBJ databases">
        <authorList>
            <person name="Sun Q."/>
            <person name="Zhou Y."/>
        </authorList>
    </citation>
    <scope>NUCLEOTIDE SEQUENCE</scope>
    <source>
        <strain evidence="5">CGMCC 1.16067</strain>
    </source>
</reference>